<dbReference type="Proteomes" id="UP000001554">
    <property type="component" value="Chromosome 12"/>
</dbReference>
<evidence type="ECO:0000256" key="2">
    <source>
        <dbReference type="ARBA" id="ARBA00009726"/>
    </source>
</evidence>
<dbReference type="FunFam" id="1.20.1560.10:FF:000026">
    <property type="entry name" value="Multidrug resistance-associated protein lethal(2)03659"/>
    <property type="match status" value="1"/>
</dbReference>
<comment type="similarity">
    <text evidence="2">Belongs to the ABC transporter superfamily. ABCC family. Conjugate transporter (TC 3.A.1.208) subfamily.</text>
</comment>
<evidence type="ECO:0000256" key="9">
    <source>
        <dbReference type="ARBA" id="ARBA00034018"/>
    </source>
</evidence>
<evidence type="ECO:0000259" key="14">
    <source>
        <dbReference type="PROSITE" id="PS50893"/>
    </source>
</evidence>
<dbReference type="GO" id="GO:0016887">
    <property type="term" value="F:ATP hydrolysis activity"/>
    <property type="evidence" value="ECO:0007669"/>
    <property type="project" value="InterPro"/>
</dbReference>
<evidence type="ECO:0000256" key="3">
    <source>
        <dbReference type="ARBA" id="ARBA00022448"/>
    </source>
</evidence>
<organism evidence="16 17">
    <name type="scientific">Branchiostoma floridae</name>
    <name type="common">Florida lancelet</name>
    <name type="synonym">Amphioxus</name>
    <dbReference type="NCBI Taxonomy" id="7739"/>
    <lineage>
        <taxon>Eukaryota</taxon>
        <taxon>Metazoa</taxon>
        <taxon>Chordata</taxon>
        <taxon>Cephalochordata</taxon>
        <taxon>Leptocardii</taxon>
        <taxon>Amphioxiformes</taxon>
        <taxon>Branchiostomatidae</taxon>
        <taxon>Branchiostoma</taxon>
    </lineage>
</organism>
<protein>
    <submittedName>
        <fullName evidence="17">Multidrug resistance-associated protein 4-like</fullName>
    </submittedName>
</protein>
<dbReference type="CDD" id="cd03250">
    <property type="entry name" value="ABCC_MRP_domain1"/>
    <property type="match status" value="1"/>
</dbReference>
<feature type="transmembrane region" description="Helical" evidence="13">
    <location>
        <begin position="982"/>
        <end position="1001"/>
    </location>
</feature>
<dbReference type="GO" id="GO:0008559">
    <property type="term" value="F:ABC-type xenobiotic transporter activity"/>
    <property type="evidence" value="ECO:0007669"/>
    <property type="project" value="UniProtKB-EC"/>
</dbReference>
<feature type="transmembrane region" description="Helical" evidence="13">
    <location>
        <begin position="93"/>
        <end position="121"/>
    </location>
</feature>
<dbReference type="InterPro" id="IPR011527">
    <property type="entry name" value="ABC1_TM_dom"/>
</dbReference>
<evidence type="ECO:0000256" key="1">
    <source>
        <dbReference type="ARBA" id="ARBA00004141"/>
    </source>
</evidence>
<evidence type="ECO:0000256" key="5">
    <source>
        <dbReference type="ARBA" id="ARBA00022741"/>
    </source>
</evidence>
<feature type="transmembrane region" description="Helical" evidence="13">
    <location>
        <begin position="205"/>
        <end position="227"/>
    </location>
</feature>
<dbReference type="InterPro" id="IPR050173">
    <property type="entry name" value="ABC_transporter_C-like"/>
</dbReference>
<dbReference type="Gene3D" id="1.20.1560.10">
    <property type="entry name" value="ABC transporter type 1, transmembrane domain"/>
    <property type="match status" value="2"/>
</dbReference>
<gene>
    <name evidence="17" type="primary">LOC118428194</name>
</gene>
<keyword evidence="3" id="KW-0813">Transport</keyword>
<evidence type="ECO:0000256" key="12">
    <source>
        <dbReference type="ARBA" id="ARBA00048007"/>
    </source>
</evidence>
<comment type="subcellular location">
    <subcellularLocation>
        <location evidence="1">Membrane</location>
        <topology evidence="1">Multi-pass membrane protein</topology>
    </subcellularLocation>
</comment>
<dbReference type="KEGG" id="bfo:118428194"/>
<keyword evidence="4 13" id="KW-0812">Transmembrane</keyword>
<dbReference type="GO" id="GO:0055085">
    <property type="term" value="P:transmembrane transport"/>
    <property type="evidence" value="ECO:0000318"/>
    <property type="project" value="GO_Central"/>
</dbReference>
<keyword evidence="7 13" id="KW-1133">Transmembrane helix</keyword>
<evidence type="ECO:0000256" key="8">
    <source>
        <dbReference type="ARBA" id="ARBA00023136"/>
    </source>
</evidence>
<feature type="transmembrane region" description="Helical" evidence="13">
    <location>
        <begin position="239"/>
        <end position="257"/>
    </location>
</feature>
<dbReference type="InterPro" id="IPR003593">
    <property type="entry name" value="AAA+_ATPase"/>
</dbReference>
<dbReference type="OrthoDB" id="6500128at2759"/>
<comment type="catalytic activity">
    <reaction evidence="10">
        <text>leukotriene C4(in) + ATP + H2O = leukotriene C4(out) + ADP + phosphate + H(+)</text>
        <dbReference type="Rhea" id="RHEA:38963"/>
        <dbReference type="ChEBI" id="CHEBI:15377"/>
        <dbReference type="ChEBI" id="CHEBI:15378"/>
        <dbReference type="ChEBI" id="CHEBI:30616"/>
        <dbReference type="ChEBI" id="CHEBI:43474"/>
        <dbReference type="ChEBI" id="CHEBI:57973"/>
        <dbReference type="ChEBI" id="CHEBI:456216"/>
    </reaction>
    <physiologicalReaction direction="left-to-right" evidence="10">
        <dbReference type="Rhea" id="RHEA:38964"/>
    </physiologicalReaction>
</comment>
<comment type="catalytic activity">
    <reaction evidence="11">
        <text>17beta-estradiol 17-O-(beta-D-glucuronate)(in) + ATP + H2O = 17beta-estradiol 17-O-(beta-D-glucuronate)(out) + ADP + phosphate + H(+)</text>
        <dbReference type="Rhea" id="RHEA:60128"/>
        <dbReference type="ChEBI" id="CHEBI:15377"/>
        <dbReference type="ChEBI" id="CHEBI:15378"/>
        <dbReference type="ChEBI" id="CHEBI:30616"/>
        <dbReference type="ChEBI" id="CHEBI:43474"/>
        <dbReference type="ChEBI" id="CHEBI:82961"/>
        <dbReference type="ChEBI" id="CHEBI:456216"/>
    </reaction>
    <physiologicalReaction direction="left-to-right" evidence="11">
        <dbReference type="Rhea" id="RHEA:60129"/>
    </physiologicalReaction>
</comment>
<accession>A0A9J7M3I4</accession>
<dbReference type="PROSITE" id="PS50929">
    <property type="entry name" value="ABC_TM1F"/>
    <property type="match status" value="2"/>
</dbReference>
<evidence type="ECO:0000256" key="10">
    <source>
        <dbReference type="ARBA" id="ARBA00047523"/>
    </source>
</evidence>
<evidence type="ECO:0000313" key="17">
    <source>
        <dbReference type="RefSeq" id="XP_035694092.1"/>
    </source>
</evidence>
<dbReference type="FunFam" id="1.20.1560.10:FF:000229">
    <property type="entry name" value="ABC transporter, putative"/>
    <property type="match status" value="1"/>
</dbReference>
<evidence type="ECO:0000256" key="4">
    <source>
        <dbReference type="ARBA" id="ARBA00022692"/>
    </source>
</evidence>
<dbReference type="InterPro" id="IPR003439">
    <property type="entry name" value="ABC_transporter-like_ATP-bd"/>
</dbReference>
<dbReference type="FunFam" id="1.20.1560.10:FF:000590">
    <property type="entry name" value="Uncharacterized protein"/>
    <property type="match status" value="1"/>
</dbReference>
<name>A0A9J7M3I4_BRAFL</name>
<comment type="catalytic activity">
    <reaction evidence="9">
        <text>ATP + H2O + xenobioticSide 1 = ADP + phosphate + xenobioticSide 2.</text>
        <dbReference type="EC" id="7.6.2.2"/>
    </reaction>
</comment>
<feature type="domain" description="ABC transmembrane type-1" evidence="15">
    <location>
        <begin position="713"/>
        <end position="1035"/>
    </location>
</feature>
<dbReference type="FunFam" id="3.40.50.300:FF:000482">
    <property type="entry name" value="Multidrug resistance-associated protein member 4"/>
    <property type="match status" value="1"/>
</dbReference>
<dbReference type="RefSeq" id="XP_035694092.1">
    <property type="nucleotide sequence ID" value="XM_035838199.1"/>
</dbReference>
<evidence type="ECO:0000259" key="15">
    <source>
        <dbReference type="PROSITE" id="PS50929"/>
    </source>
</evidence>
<dbReference type="Pfam" id="PF00005">
    <property type="entry name" value="ABC_tran"/>
    <property type="match status" value="2"/>
</dbReference>
<dbReference type="CDD" id="cd03244">
    <property type="entry name" value="ABCC_MRP_domain2"/>
    <property type="match status" value="1"/>
</dbReference>
<keyword evidence="16" id="KW-1185">Reference proteome</keyword>
<dbReference type="InterPro" id="IPR036640">
    <property type="entry name" value="ABC1_TM_sf"/>
</dbReference>
<sequence>MDKKFTKPKPNPLEKAGPLSKLFFWWLNPLFKTGYKRTLQEDDMYNIMYEDSSQKQADDLEREWKKELDNAKESPNRPPSLKRALFRLFGARYLLLGLCALFVESVKIVQPIVLTWLLGYFAPESTVTTTQAYMYALIISVCAFTVSLCQHPYMYLQQAIGWKMRVACCGLVYRKALKLNHAALGKSNTGQIVNLMSNDVSKFDLVFQFSNYVWIAPLAIIVVTTLLYRDLGPPSLAGFGYIIFHLAISGRIGRLFATFRGQIAKKTDVRIRTMSEIISAMRVIKMYTWEKPFSEIVANLRKLEIGIIIKASITRGLVLSLSSVSSRMLVFCTFVTFALTGHNITAGLVFRALGLYNILQLAVFTFLPIAIVNLSESLVSLGRIQEFLLLEEAECEEVSGRTGRITATSPKEAECSVMLTDVNATWTGDSDHPTLKDINLQLKPGQLLAVIGPVGSGKSSLLSAVLKELPVMSGEVKVHGKVGYASQQPWVFSGTVRQNILFGRPYKEDVYNEVIQVCALEKDLELLPHGDMTLVGDRGVTLSGGQKARINLARAVYHDAEIYLLDDPLSAVDSEVGRHLFNRCIQGVLSNKACILVTHQLQYLKEADQIMVLLEGEQVATGTYSELQNSGIDFTKLMGEEESEDVENGRSTVSAVLPGTLANGLAANSAKAEADEKDATSPLLKEEDRMSGTVGWRVYRDYFSAGAGVKGLLFCTLLRIGFAVLYAMSDWWLAYWAQREEQHLAAKHNWVLTSNGYNTTMFNASFVGDMVNATATPTNSSRVFPVAPLDTHFYIYILTAFTVGTLIVGVVGNQLFLLITVVSSKNLHNAMFNAIIRAPIRFFDTNPVGRVLNRFSKDIGQLDEMLPLVFSQFAEGGIGLFMIMTVCVIVNPWVLIPTLPILLLFVYIRKYYLSTSRDIKRLEGTTRSPMFSHLSATIQGLWTIRAFGAQESFQQEFDAHQDLHSEAWFLYLTCGKWMAIRVDVLVAFFVSAVAICSVPASNALDDGLVGLSVTYAIILTGRFQFIVRQSAELENLMTSAERVLTYTKLEPEAPLTTSTKPPRDWPQHGGIKLEDASFSYSEDGPDVLKNLCVEMQPQEKIGIVGRTGAGKSSLMQMLFRMAEPQGTVRIDGVDVTKIGLYDLRKKISVIPQDPVLFSGTLRRNLDPFNDFTDQQLWSAIEEVQLKQAVNDLQGKLESEMAESGTNFSVGQRQLVCLARALLRKNRILIIDEATANVDPRTDQLIQETIREKFKNCTVLTIAHRLNTVIDSDRILVLQEGRVQEMGEAHALLQDRDGVFTAMVDQSGKALAAELREAARQCYIEKHGTDQLSLYKYISSIVGRETRV</sequence>
<dbReference type="GO" id="GO:0005524">
    <property type="term" value="F:ATP binding"/>
    <property type="evidence" value="ECO:0007669"/>
    <property type="project" value="UniProtKB-KW"/>
</dbReference>
<evidence type="ECO:0000256" key="11">
    <source>
        <dbReference type="ARBA" id="ARBA00047576"/>
    </source>
</evidence>
<feature type="transmembrane region" description="Helical" evidence="13">
    <location>
        <begin position="793"/>
        <end position="822"/>
    </location>
</feature>
<feature type="domain" description="ABC transmembrane type-1" evidence="15">
    <location>
        <begin position="94"/>
        <end position="366"/>
    </location>
</feature>
<evidence type="ECO:0000313" key="16">
    <source>
        <dbReference type="Proteomes" id="UP000001554"/>
    </source>
</evidence>
<dbReference type="OMA" id="MGYAKPL"/>
<feature type="transmembrane region" description="Helical" evidence="13">
    <location>
        <begin position="355"/>
        <end position="374"/>
    </location>
</feature>
<dbReference type="PROSITE" id="PS00211">
    <property type="entry name" value="ABC_TRANSPORTER_1"/>
    <property type="match status" value="2"/>
</dbReference>
<dbReference type="GO" id="GO:0140359">
    <property type="term" value="F:ABC-type transporter activity"/>
    <property type="evidence" value="ECO:0000318"/>
    <property type="project" value="GO_Central"/>
</dbReference>
<feature type="transmembrane region" description="Helical" evidence="13">
    <location>
        <begin position="890"/>
        <end position="908"/>
    </location>
</feature>
<dbReference type="PROSITE" id="PS50893">
    <property type="entry name" value="ABC_TRANSPORTER_2"/>
    <property type="match status" value="2"/>
</dbReference>
<evidence type="ECO:0000256" key="6">
    <source>
        <dbReference type="ARBA" id="ARBA00022840"/>
    </source>
</evidence>
<proteinExistence type="inferred from homology"/>
<dbReference type="Gene3D" id="3.40.50.300">
    <property type="entry name" value="P-loop containing nucleotide triphosphate hydrolases"/>
    <property type="match status" value="2"/>
</dbReference>
<dbReference type="GO" id="GO:0005886">
    <property type="term" value="C:plasma membrane"/>
    <property type="evidence" value="ECO:0000318"/>
    <property type="project" value="GO_Central"/>
</dbReference>
<keyword evidence="6" id="KW-0067">ATP-binding</keyword>
<dbReference type="SUPFAM" id="SSF52540">
    <property type="entry name" value="P-loop containing nucleoside triphosphate hydrolases"/>
    <property type="match status" value="2"/>
</dbReference>
<dbReference type="InterPro" id="IPR027417">
    <property type="entry name" value="P-loop_NTPase"/>
</dbReference>
<dbReference type="PANTHER" id="PTHR24223:SF456">
    <property type="entry name" value="MULTIDRUG RESISTANCE-ASSOCIATED PROTEIN LETHAL(2)03659"/>
    <property type="match status" value="1"/>
</dbReference>
<feature type="domain" description="ABC transporter" evidence="14">
    <location>
        <begin position="417"/>
        <end position="640"/>
    </location>
</feature>
<dbReference type="SMART" id="SM00382">
    <property type="entry name" value="AAA"/>
    <property type="match status" value="2"/>
</dbReference>
<feature type="transmembrane region" description="Helical" evidence="13">
    <location>
        <begin position="133"/>
        <end position="156"/>
    </location>
</feature>
<feature type="transmembrane region" description="Helical" evidence="13">
    <location>
        <begin position="707"/>
        <end position="728"/>
    </location>
</feature>
<keyword evidence="8 13" id="KW-0472">Membrane</keyword>
<evidence type="ECO:0000256" key="7">
    <source>
        <dbReference type="ARBA" id="ARBA00022989"/>
    </source>
</evidence>
<evidence type="ECO:0000256" key="13">
    <source>
        <dbReference type="SAM" id="Phobius"/>
    </source>
</evidence>
<feature type="domain" description="ABC transporter" evidence="14">
    <location>
        <begin position="1071"/>
        <end position="1304"/>
    </location>
</feature>
<feature type="transmembrane region" description="Helical" evidence="13">
    <location>
        <begin position="1007"/>
        <end position="1027"/>
    </location>
</feature>
<dbReference type="SUPFAM" id="SSF90123">
    <property type="entry name" value="ABC transporter transmembrane region"/>
    <property type="match status" value="2"/>
</dbReference>
<dbReference type="InterPro" id="IPR017871">
    <property type="entry name" value="ABC_transporter-like_CS"/>
</dbReference>
<keyword evidence="5" id="KW-0547">Nucleotide-binding</keyword>
<dbReference type="PANTHER" id="PTHR24223">
    <property type="entry name" value="ATP-BINDING CASSETTE SUB-FAMILY C"/>
    <property type="match status" value="1"/>
</dbReference>
<comment type="catalytic activity">
    <reaction evidence="12">
        <text>an S-substituted glutathione(in) + ATP + H2O = an S-substituted glutathione(out) + ADP + phosphate + H(+)</text>
        <dbReference type="Rhea" id="RHEA:19121"/>
        <dbReference type="ChEBI" id="CHEBI:15377"/>
        <dbReference type="ChEBI" id="CHEBI:15378"/>
        <dbReference type="ChEBI" id="CHEBI:30616"/>
        <dbReference type="ChEBI" id="CHEBI:43474"/>
        <dbReference type="ChEBI" id="CHEBI:90779"/>
        <dbReference type="ChEBI" id="CHEBI:456216"/>
        <dbReference type="EC" id="7.6.2.3"/>
    </reaction>
    <physiologicalReaction direction="left-to-right" evidence="12">
        <dbReference type="Rhea" id="RHEA:19122"/>
    </physiologicalReaction>
</comment>
<dbReference type="GeneID" id="118428194"/>
<dbReference type="Pfam" id="PF00664">
    <property type="entry name" value="ABC_membrane"/>
    <property type="match status" value="2"/>
</dbReference>
<dbReference type="GO" id="GO:0016323">
    <property type="term" value="C:basolateral plasma membrane"/>
    <property type="evidence" value="ECO:0000318"/>
    <property type="project" value="GO_Central"/>
</dbReference>
<reference evidence="16" key="1">
    <citation type="journal article" date="2020" name="Nat. Ecol. Evol.">
        <title>Deeply conserved synteny resolves early events in vertebrate evolution.</title>
        <authorList>
            <person name="Simakov O."/>
            <person name="Marletaz F."/>
            <person name="Yue J.X."/>
            <person name="O'Connell B."/>
            <person name="Jenkins J."/>
            <person name="Brandt A."/>
            <person name="Calef R."/>
            <person name="Tung C.H."/>
            <person name="Huang T.K."/>
            <person name="Schmutz J."/>
            <person name="Satoh N."/>
            <person name="Yu J.K."/>
            <person name="Putnam N.H."/>
            <person name="Green R.E."/>
            <person name="Rokhsar D.S."/>
        </authorList>
    </citation>
    <scope>NUCLEOTIDE SEQUENCE [LARGE SCALE GENOMIC DNA]</scope>
    <source>
        <strain evidence="16">S238N-H82</strain>
    </source>
</reference>
<dbReference type="FunFam" id="3.40.50.300:FF:000163">
    <property type="entry name" value="Multidrug resistance-associated protein member 4"/>
    <property type="match status" value="1"/>
</dbReference>
<reference evidence="17" key="2">
    <citation type="submission" date="2025-08" db="UniProtKB">
        <authorList>
            <consortium name="RefSeq"/>
        </authorList>
    </citation>
    <scope>IDENTIFICATION</scope>
    <source>
        <strain evidence="17">S238N-H82</strain>
        <tissue evidence="17">Testes</tissue>
    </source>
</reference>
<dbReference type="GO" id="GO:0015431">
    <property type="term" value="F:ABC-type glutathione S-conjugate transporter activity"/>
    <property type="evidence" value="ECO:0007669"/>
    <property type="project" value="UniProtKB-EC"/>
</dbReference>